<dbReference type="Proteomes" id="UP000233837">
    <property type="component" value="Unassembled WGS sequence"/>
</dbReference>
<reference evidence="3 4" key="1">
    <citation type="journal article" date="2016" name="Sci. Rep.">
        <title>The Dendrobium catenatum Lindl. genome sequence provides insights into polysaccharide synthase, floral development and adaptive evolution.</title>
        <authorList>
            <person name="Zhang G.Q."/>
            <person name="Xu Q."/>
            <person name="Bian C."/>
            <person name="Tsai W.C."/>
            <person name="Yeh C.M."/>
            <person name="Liu K.W."/>
            <person name="Yoshida K."/>
            <person name="Zhang L.S."/>
            <person name="Chang S.B."/>
            <person name="Chen F."/>
            <person name="Shi Y."/>
            <person name="Su Y.Y."/>
            <person name="Zhang Y.Q."/>
            <person name="Chen L.J."/>
            <person name="Yin Y."/>
            <person name="Lin M."/>
            <person name="Huang H."/>
            <person name="Deng H."/>
            <person name="Wang Z.W."/>
            <person name="Zhu S.L."/>
            <person name="Zhao X."/>
            <person name="Deng C."/>
            <person name="Niu S.C."/>
            <person name="Huang J."/>
            <person name="Wang M."/>
            <person name="Liu G.H."/>
            <person name="Yang H.J."/>
            <person name="Xiao X.J."/>
            <person name="Hsiao Y.Y."/>
            <person name="Wu W.L."/>
            <person name="Chen Y.Y."/>
            <person name="Mitsuda N."/>
            <person name="Ohme-Takagi M."/>
            <person name="Luo Y.B."/>
            <person name="Van de Peer Y."/>
            <person name="Liu Z.J."/>
        </authorList>
    </citation>
    <scope>NUCLEOTIDE SEQUENCE [LARGE SCALE GENOMIC DNA]</scope>
    <source>
        <tissue evidence="3">The whole plant</tissue>
    </source>
</reference>
<keyword evidence="2" id="KW-0472">Membrane</keyword>
<keyword evidence="2" id="KW-1133">Transmembrane helix</keyword>
<proteinExistence type="predicted"/>
<reference evidence="3 4" key="2">
    <citation type="journal article" date="2017" name="Nature">
        <title>The Apostasia genome and the evolution of orchids.</title>
        <authorList>
            <person name="Zhang G.Q."/>
            <person name="Liu K.W."/>
            <person name="Li Z."/>
            <person name="Lohaus R."/>
            <person name="Hsiao Y.Y."/>
            <person name="Niu S.C."/>
            <person name="Wang J.Y."/>
            <person name="Lin Y.C."/>
            <person name="Xu Q."/>
            <person name="Chen L.J."/>
            <person name="Yoshida K."/>
            <person name="Fujiwara S."/>
            <person name="Wang Z.W."/>
            <person name="Zhang Y.Q."/>
            <person name="Mitsuda N."/>
            <person name="Wang M."/>
            <person name="Liu G.H."/>
            <person name="Pecoraro L."/>
            <person name="Huang H.X."/>
            <person name="Xiao X.J."/>
            <person name="Lin M."/>
            <person name="Wu X.Y."/>
            <person name="Wu W.L."/>
            <person name="Chen Y.Y."/>
            <person name="Chang S.B."/>
            <person name="Sakamoto S."/>
            <person name="Ohme-Takagi M."/>
            <person name="Yagi M."/>
            <person name="Zeng S.J."/>
            <person name="Shen C.Y."/>
            <person name="Yeh C.M."/>
            <person name="Luo Y.B."/>
            <person name="Tsai W.C."/>
            <person name="Van de Peer Y."/>
            <person name="Liu Z.J."/>
        </authorList>
    </citation>
    <scope>NUCLEOTIDE SEQUENCE [LARGE SCALE GENOMIC DNA]</scope>
    <source>
        <tissue evidence="3">The whole plant</tissue>
    </source>
</reference>
<feature type="region of interest" description="Disordered" evidence="1">
    <location>
        <begin position="220"/>
        <end position="250"/>
    </location>
</feature>
<name>A0A2I0XAH1_9ASPA</name>
<dbReference type="AlphaFoldDB" id="A0A2I0XAH1"/>
<evidence type="ECO:0000256" key="1">
    <source>
        <dbReference type="SAM" id="MobiDB-lite"/>
    </source>
</evidence>
<feature type="compositionally biased region" description="Polar residues" evidence="1">
    <location>
        <begin position="228"/>
        <end position="250"/>
    </location>
</feature>
<evidence type="ECO:0000256" key="2">
    <source>
        <dbReference type="SAM" id="Phobius"/>
    </source>
</evidence>
<protein>
    <submittedName>
        <fullName evidence="3">Uncharacterized protein</fullName>
    </submittedName>
</protein>
<accession>A0A2I0XAH1</accession>
<feature type="transmembrane region" description="Helical" evidence="2">
    <location>
        <begin position="190"/>
        <end position="214"/>
    </location>
</feature>
<keyword evidence="2" id="KW-0812">Transmembrane</keyword>
<dbReference type="STRING" id="906689.A0A2I0XAH1"/>
<dbReference type="PANTHER" id="PTHR23130">
    <property type="entry name" value="CYTOCHROME B561 AND DOMON DOMAIN-CONTAINING PROTEIN"/>
    <property type="match status" value="1"/>
</dbReference>
<dbReference type="PANTHER" id="PTHR23130:SF167">
    <property type="entry name" value="CYTOCHROME B561 AND DOMON DOMAIN-CONTAINING PROTEIN"/>
    <property type="match status" value="1"/>
</dbReference>
<evidence type="ECO:0000313" key="3">
    <source>
        <dbReference type="EMBL" id="PKU84913.1"/>
    </source>
</evidence>
<evidence type="ECO:0000313" key="4">
    <source>
        <dbReference type="Proteomes" id="UP000233837"/>
    </source>
</evidence>
<dbReference type="EMBL" id="KZ502020">
    <property type="protein sequence ID" value="PKU84913.1"/>
    <property type="molecule type" value="Genomic_DNA"/>
</dbReference>
<gene>
    <name evidence="3" type="ORF">MA16_Dca019550</name>
</gene>
<keyword evidence="4" id="KW-1185">Reference proteome</keyword>
<organism evidence="3 4">
    <name type="scientific">Dendrobium catenatum</name>
    <dbReference type="NCBI Taxonomy" id="906689"/>
    <lineage>
        <taxon>Eukaryota</taxon>
        <taxon>Viridiplantae</taxon>
        <taxon>Streptophyta</taxon>
        <taxon>Embryophyta</taxon>
        <taxon>Tracheophyta</taxon>
        <taxon>Spermatophyta</taxon>
        <taxon>Magnoliopsida</taxon>
        <taxon>Liliopsida</taxon>
        <taxon>Asparagales</taxon>
        <taxon>Orchidaceae</taxon>
        <taxon>Epidendroideae</taxon>
        <taxon>Malaxideae</taxon>
        <taxon>Dendrobiinae</taxon>
        <taxon>Dendrobium</taxon>
    </lineage>
</organism>
<sequence length="250" mass="28264">MEKGRGLFYIVGMEADLRRRVIKLALCYNRCISAWHLGSDSYRSAYQGQRPEFKIGLEKQMVRDPRDNKEVGYDESDGAGKGTKLGCLISFSRSCCMEDEKVEENEGRYDVAAAMKDFLGGHGDLQDYGEDSQGLHIVFALLLRPKKDHKYRLYWNIYHHVIDYTVIILSVINIFKGFDILDPERKWKHAYIAIIVTLGGIAVALEAITWGIVLKRKRSDSSDKSHRGTNGVNGLNSTNGYGASRQHQVA</sequence>
<feature type="transmembrane region" description="Helical" evidence="2">
    <location>
        <begin position="153"/>
        <end position="175"/>
    </location>
</feature>
<dbReference type="CDD" id="cd08760">
    <property type="entry name" value="Cyt_b561_FRRS1_like"/>
    <property type="match status" value="1"/>
</dbReference>